<comment type="caution">
    <text evidence="1">The sequence shown here is derived from an EMBL/GenBank/DDBJ whole genome shotgun (WGS) entry which is preliminary data.</text>
</comment>
<proteinExistence type="predicted"/>
<dbReference type="EMBL" id="LANQ01000001">
    <property type="protein sequence ID" value="KJV58256.1"/>
    <property type="molecule type" value="Genomic_DNA"/>
</dbReference>
<organism evidence="1 2">
    <name type="scientific">Rickettsia felis str. Pedreira</name>
    <dbReference type="NCBI Taxonomy" id="1359196"/>
    <lineage>
        <taxon>Bacteria</taxon>
        <taxon>Pseudomonadati</taxon>
        <taxon>Pseudomonadota</taxon>
        <taxon>Alphaproteobacteria</taxon>
        <taxon>Rickettsiales</taxon>
        <taxon>Rickettsiaceae</taxon>
        <taxon>Rickettsieae</taxon>
        <taxon>Rickettsia</taxon>
        <taxon>spotted fever group</taxon>
    </lineage>
</organism>
<gene>
    <name evidence="1" type="ORF">RFEPED_0635</name>
</gene>
<reference evidence="1 2" key="1">
    <citation type="submission" date="2015-01" db="EMBL/GenBank/DDBJ databases">
        <title>Genome Sequencing of Rickettsiales.</title>
        <authorList>
            <person name="Daugherty S.C."/>
            <person name="Su Q."/>
            <person name="Abolude K."/>
            <person name="Beier-Sexton M."/>
            <person name="Carlyon J.A."/>
            <person name="Carter R."/>
            <person name="Day N.P."/>
            <person name="Dumler S.J."/>
            <person name="Dyachenko V."/>
            <person name="Godinez A."/>
            <person name="Kurtti T.J."/>
            <person name="Lichay M."/>
            <person name="Mullins K.E."/>
            <person name="Ott S."/>
            <person name="Pappas-Brown V."/>
            <person name="Paris D.H."/>
            <person name="Patel P."/>
            <person name="Richards A.L."/>
            <person name="Sadzewicz L."/>
            <person name="Sears K."/>
            <person name="Seidman D."/>
            <person name="Sengamalay N."/>
            <person name="Stenos J."/>
            <person name="Tallon L.J."/>
            <person name="Vincent G."/>
            <person name="Fraser C.M."/>
            <person name="Munderloh U."/>
            <person name="Dunning-Hotopp J.C."/>
        </authorList>
    </citation>
    <scope>NUCLEOTIDE SEQUENCE [LARGE SCALE GENOMIC DNA]</scope>
    <source>
        <strain evidence="1 2">Pedreira</strain>
    </source>
</reference>
<protein>
    <submittedName>
        <fullName evidence="1">Uncharacterized protein</fullName>
    </submittedName>
</protein>
<sequence>MRLLRRFAPRNDDKVLPRDDTLILKNTNHENFKAFYFYTSHF</sequence>
<name>A0A0F3MRH8_RICFI</name>
<accession>A0A0F3MRH8</accession>
<dbReference type="Proteomes" id="UP000033475">
    <property type="component" value="Unassembled WGS sequence"/>
</dbReference>
<evidence type="ECO:0000313" key="2">
    <source>
        <dbReference type="Proteomes" id="UP000033475"/>
    </source>
</evidence>
<evidence type="ECO:0000313" key="1">
    <source>
        <dbReference type="EMBL" id="KJV58256.1"/>
    </source>
</evidence>
<dbReference type="AlphaFoldDB" id="A0A0F3MRH8"/>